<keyword evidence="2" id="KW-0472">Membrane</keyword>
<dbReference type="Proteomes" id="UP000460435">
    <property type="component" value="Unassembled WGS sequence"/>
</dbReference>
<feature type="region of interest" description="Disordered" evidence="1">
    <location>
        <begin position="173"/>
        <end position="195"/>
    </location>
</feature>
<organism evidence="3 4">
    <name type="scientific">Phytoactinopolyspora mesophila</name>
    <dbReference type="NCBI Taxonomy" id="2650750"/>
    <lineage>
        <taxon>Bacteria</taxon>
        <taxon>Bacillati</taxon>
        <taxon>Actinomycetota</taxon>
        <taxon>Actinomycetes</taxon>
        <taxon>Jiangellales</taxon>
        <taxon>Jiangellaceae</taxon>
        <taxon>Phytoactinopolyspora</taxon>
    </lineage>
</organism>
<gene>
    <name evidence="3" type="ORF">F7O44_13510</name>
</gene>
<evidence type="ECO:0000256" key="2">
    <source>
        <dbReference type="SAM" id="Phobius"/>
    </source>
</evidence>
<comment type="caution">
    <text evidence="3">The sequence shown here is derived from an EMBL/GenBank/DDBJ whole genome shotgun (WGS) entry which is preliminary data.</text>
</comment>
<accession>A0A7K3M445</accession>
<keyword evidence="2" id="KW-0812">Transmembrane</keyword>
<dbReference type="EMBL" id="WLZY01000004">
    <property type="protein sequence ID" value="NDL58091.1"/>
    <property type="molecule type" value="Genomic_DNA"/>
</dbReference>
<evidence type="ECO:0000313" key="4">
    <source>
        <dbReference type="Proteomes" id="UP000460435"/>
    </source>
</evidence>
<dbReference type="RefSeq" id="WP_162450778.1">
    <property type="nucleotide sequence ID" value="NZ_WLZY01000004.1"/>
</dbReference>
<name>A0A7K3M445_9ACTN</name>
<evidence type="ECO:0000313" key="3">
    <source>
        <dbReference type="EMBL" id="NDL58091.1"/>
    </source>
</evidence>
<sequence length="195" mass="21270">MASVRHRRRLTAVRALAVLTPVLTAVGALSAYAMGGNWPVVAAAVGVAASIVLGTIAFRLERRLRIEVATVRADQAAEYADEHARYADEHREFTNHMVGLLDVAGERIDSMRGQVNQLQVEIAYTRSTRPGASTPSNELARLAEGAEWNDLWPDLSDAPTVVDLVAWDDKNRNLLPEAEEPAPAASYDEPEERTA</sequence>
<keyword evidence="4" id="KW-1185">Reference proteome</keyword>
<feature type="transmembrane region" description="Helical" evidence="2">
    <location>
        <begin position="12"/>
        <end position="32"/>
    </location>
</feature>
<keyword evidence="2" id="KW-1133">Transmembrane helix</keyword>
<evidence type="ECO:0000256" key="1">
    <source>
        <dbReference type="SAM" id="MobiDB-lite"/>
    </source>
</evidence>
<feature type="transmembrane region" description="Helical" evidence="2">
    <location>
        <begin position="38"/>
        <end position="58"/>
    </location>
</feature>
<reference evidence="3 4" key="1">
    <citation type="submission" date="2019-11" db="EMBL/GenBank/DDBJ databases">
        <authorList>
            <person name="Li X.-J."/>
            <person name="Feng X.-M."/>
        </authorList>
    </citation>
    <scope>NUCLEOTIDE SEQUENCE [LARGE SCALE GENOMIC DNA]</scope>
    <source>
        <strain evidence="3 4">XMNu-373</strain>
    </source>
</reference>
<dbReference type="AlphaFoldDB" id="A0A7K3M445"/>
<proteinExistence type="predicted"/>
<protein>
    <submittedName>
        <fullName evidence="3">Uncharacterized protein</fullName>
    </submittedName>
</protein>